<keyword evidence="2" id="KW-0677">Repeat</keyword>
<dbReference type="PANTHER" id="PTHR47566:SF1">
    <property type="entry name" value="PROTEIN NUD1"/>
    <property type="match status" value="1"/>
</dbReference>
<keyword evidence="1" id="KW-0433">Leucine-rich repeat</keyword>
<protein>
    <recommendedName>
        <fullName evidence="5">Leucine-rich repeat domain-containing protein</fullName>
    </recommendedName>
</protein>
<dbReference type="SMART" id="SM00369">
    <property type="entry name" value="LRR_TYP"/>
    <property type="match status" value="8"/>
</dbReference>
<dbReference type="RefSeq" id="WP_338394891.1">
    <property type="nucleotide sequence ID" value="NZ_AP025315.1"/>
</dbReference>
<reference evidence="3 4" key="1">
    <citation type="submission" date="2021-12" db="EMBL/GenBank/DDBJ databases">
        <title>Genome sequencing of bacteria with rrn-lacking chromosome and rrn-plasmid.</title>
        <authorList>
            <person name="Anda M."/>
            <person name="Iwasaki W."/>
        </authorList>
    </citation>
    <scope>NUCLEOTIDE SEQUENCE [LARGE SCALE GENOMIC DNA]</scope>
    <source>
        <strain evidence="3 4">DSM 100852</strain>
        <plasmid evidence="3 4">pFA1</plasmid>
    </source>
</reference>
<dbReference type="GO" id="GO:0035591">
    <property type="term" value="F:signaling adaptor activity"/>
    <property type="evidence" value="ECO:0007669"/>
    <property type="project" value="TreeGrafter"/>
</dbReference>
<keyword evidence="4" id="KW-1185">Reference proteome</keyword>
<dbReference type="SMART" id="SM00365">
    <property type="entry name" value="LRR_SD22"/>
    <property type="match status" value="14"/>
</dbReference>
<dbReference type="InterPro" id="IPR052574">
    <property type="entry name" value="CDIRP"/>
</dbReference>
<dbReference type="InterPro" id="IPR001611">
    <property type="entry name" value="Leu-rich_rpt"/>
</dbReference>
<proteinExistence type="predicted"/>
<evidence type="ECO:0008006" key="5">
    <source>
        <dbReference type="Google" id="ProtNLM"/>
    </source>
</evidence>
<organism evidence="3 4">
    <name type="scientific">Fulvitalea axinellae</name>
    <dbReference type="NCBI Taxonomy" id="1182444"/>
    <lineage>
        <taxon>Bacteria</taxon>
        <taxon>Pseudomonadati</taxon>
        <taxon>Bacteroidota</taxon>
        <taxon>Cytophagia</taxon>
        <taxon>Cytophagales</taxon>
        <taxon>Persicobacteraceae</taxon>
        <taxon>Fulvitalea</taxon>
    </lineage>
</organism>
<dbReference type="EMBL" id="AP025315">
    <property type="protein sequence ID" value="BDD11390.1"/>
    <property type="molecule type" value="Genomic_DNA"/>
</dbReference>
<dbReference type="SUPFAM" id="SSF52058">
    <property type="entry name" value="L domain-like"/>
    <property type="match status" value="5"/>
</dbReference>
<dbReference type="AlphaFoldDB" id="A0AAU9CPR6"/>
<dbReference type="PROSITE" id="PS51450">
    <property type="entry name" value="LRR"/>
    <property type="match status" value="1"/>
</dbReference>
<geneLocation type="plasmid" evidence="3 4">
    <name>pFA1</name>
</geneLocation>
<name>A0AAU9CPR6_9BACT</name>
<accession>A0AAU9CPR6</accession>
<keyword evidence="3" id="KW-0614">Plasmid</keyword>
<dbReference type="KEGG" id="fax:FUAX_38220"/>
<sequence length="1262" mass="137920">MTKKISCAIALGAVLYLGSCSKSSDDGPDQEPALTAIADSKFEQALIDLKYDNKLDGKILTETAKTVTKLDIGNKGITDLKGIEGFTSLEELNLASNTLGYLDLSQNKAIKKLSASKCGLDSVSFAPEASLVDLTLDDNKLKKIDVSKSKKLKYLKLKGNKLQSIDLSNNTALKLLSASDNAISAVNISSNTALDTVSFEGNQLKSIDLSANTALTYLNLKSNELESMDISALSKLKNFYVSGNEDLVCILVKDQATADAMNKGEGVYANWQKDSEHEFTVDCSGPKPEDYTAIPDAKFEQALIGLNLDDTKDGTVLTSKIDKIESLDISNKGITSLKGIEAMKALKSLSASGNAIAEVNTSSNTALETVSFEGSQLKTIDLSANKALIYLNLKSNKLENMDISALSNLKSFYISGNENLSCILVKDQATADAMNNGEGDYANWQKDSQHVFAVDCSGPKPSDYTAIPDARFEQELINLGWDDVLDARVLTANIEDKTELSVSNKIISDFTGIEGFKELMRFNGSSNRATAIDLSANTKLKEIRIQGNPLASVKLGANANIRELNISNTSLTSLDVSNFTALEYFWISGNPIEQIDLSNNAQLKLFVATGTNISTIDLSDNTLLKFLVINNGKVESLDLSANVNLASVNLNNNKLAELDLSANTKLTSVYVIGNADLDCIGIASSHTVDANWHKDEHQQFSTDCNSHLYVSVPDLKFEQELIRIGWDDVADGKLLKSNVKYRDRLEINSKGITSLKGIEAMTNLVLLKANGNQITSVDLSANTKLERLSLEHNQLTSIDLSANVDLFFLSLEYNQLTSINISSCTKLETLYILDNKLTSIDLSKNTALKKLNLIRNQLQSLDISTLENLTRFHVNGNENLSCIQVKDQATADAAKNGTGKYADWNKDASQHYTPDCSTTSDLFVNVPDLRFEQELIRIGWDNVADGKVRKSNVDYRENLDINTKGITSLKGIEAMTSLKTLSARGNQIATVDLSANTKLESVSFENSQLSTIDLSKNTALKYLNLKTNQLQSLDISALENLENFYVTSNESLSYIKLADLASAMEANKGKGKYVSWQLDSHHNFVHVNSNPASYFVSIPDNAFEKLLIKNKLDRSEDGKVFIPILEEMKEITIYGGSIESCAGIEKATGLEKISMNNTKVKHLDISSLSNLVEVSIYQNSLEVVNLPSGDKLTKISLVGNNLQSLDISGLTNLKVLKAWSNNELHCIKVASQEVADGANARTGIYSEWHKDNYRAQFAVNCQ</sequence>
<evidence type="ECO:0000313" key="3">
    <source>
        <dbReference type="EMBL" id="BDD11390.1"/>
    </source>
</evidence>
<evidence type="ECO:0000313" key="4">
    <source>
        <dbReference type="Proteomes" id="UP001348817"/>
    </source>
</evidence>
<dbReference type="InterPro" id="IPR003591">
    <property type="entry name" value="Leu-rich_rpt_typical-subtyp"/>
</dbReference>
<dbReference type="InterPro" id="IPR032675">
    <property type="entry name" value="LRR_dom_sf"/>
</dbReference>
<gene>
    <name evidence="3" type="ORF">FUAX_38220</name>
</gene>
<dbReference type="Gene3D" id="3.80.10.10">
    <property type="entry name" value="Ribonuclease Inhibitor"/>
    <property type="match status" value="6"/>
</dbReference>
<evidence type="ECO:0000256" key="1">
    <source>
        <dbReference type="ARBA" id="ARBA00022614"/>
    </source>
</evidence>
<dbReference type="Proteomes" id="UP001348817">
    <property type="component" value="Plasmid pFA1"/>
</dbReference>
<evidence type="ECO:0000256" key="2">
    <source>
        <dbReference type="ARBA" id="ARBA00022737"/>
    </source>
</evidence>
<dbReference type="PANTHER" id="PTHR47566">
    <property type="match status" value="1"/>
</dbReference>